<name>A0AAN9W184_9ORTH</name>
<proteinExistence type="predicted"/>
<dbReference type="SUPFAM" id="SSF56436">
    <property type="entry name" value="C-type lectin-like"/>
    <property type="match status" value="1"/>
</dbReference>
<organism evidence="3 4">
    <name type="scientific">Gryllus longicercus</name>
    <dbReference type="NCBI Taxonomy" id="2509291"/>
    <lineage>
        <taxon>Eukaryota</taxon>
        <taxon>Metazoa</taxon>
        <taxon>Ecdysozoa</taxon>
        <taxon>Arthropoda</taxon>
        <taxon>Hexapoda</taxon>
        <taxon>Insecta</taxon>
        <taxon>Pterygota</taxon>
        <taxon>Neoptera</taxon>
        <taxon>Polyneoptera</taxon>
        <taxon>Orthoptera</taxon>
        <taxon>Ensifera</taxon>
        <taxon>Gryllidea</taxon>
        <taxon>Grylloidea</taxon>
        <taxon>Gryllidae</taxon>
        <taxon>Gryllinae</taxon>
        <taxon>Gryllus</taxon>
    </lineage>
</organism>
<dbReference type="CDD" id="cd00037">
    <property type="entry name" value="CLECT"/>
    <property type="match status" value="1"/>
</dbReference>
<dbReference type="Pfam" id="PF00059">
    <property type="entry name" value="Lectin_C"/>
    <property type="match status" value="1"/>
</dbReference>
<dbReference type="Gene3D" id="3.10.100.10">
    <property type="entry name" value="Mannose-Binding Protein A, subunit A"/>
    <property type="match status" value="1"/>
</dbReference>
<feature type="signal peptide" evidence="1">
    <location>
        <begin position="1"/>
        <end position="21"/>
    </location>
</feature>
<evidence type="ECO:0000313" key="3">
    <source>
        <dbReference type="EMBL" id="KAK7874071.1"/>
    </source>
</evidence>
<evidence type="ECO:0000259" key="2">
    <source>
        <dbReference type="PROSITE" id="PS50041"/>
    </source>
</evidence>
<dbReference type="EMBL" id="JAZDUA010000005">
    <property type="protein sequence ID" value="KAK7874071.1"/>
    <property type="molecule type" value="Genomic_DNA"/>
</dbReference>
<protein>
    <recommendedName>
        <fullName evidence="2">C-type lectin domain-containing protein</fullName>
    </recommendedName>
</protein>
<dbReference type="SMART" id="SM00034">
    <property type="entry name" value="CLECT"/>
    <property type="match status" value="1"/>
</dbReference>
<comment type="caution">
    <text evidence="3">The sequence shown here is derived from an EMBL/GenBank/DDBJ whole genome shotgun (WGS) entry which is preliminary data.</text>
</comment>
<dbReference type="Proteomes" id="UP001378592">
    <property type="component" value="Unassembled WGS sequence"/>
</dbReference>
<dbReference type="PROSITE" id="PS50041">
    <property type="entry name" value="C_TYPE_LECTIN_2"/>
    <property type="match status" value="1"/>
</dbReference>
<feature type="chain" id="PRO_5042984315" description="C-type lectin domain-containing protein" evidence="1">
    <location>
        <begin position="22"/>
        <end position="235"/>
    </location>
</feature>
<dbReference type="InterPro" id="IPR016186">
    <property type="entry name" value="C-type_lectin-like/link_sf"/>
</dbReference>
<dbReference type="PANTHER" id="PTHR22801:SF63">
    <property type="entry name" value="C-TYPE LECTIN DOMAIN-CONTAINING PROTEIN"/>
    <property type="match status" value="1"/>
</dbReference>
<reference evidence="3 4" key="1">
    <citation type="submission" date="2024-03" db="EMBL/GenBank/DDBJ databases">
        <title>The genome assembly and annotation of the cricket Gryllus longicercus Weissman &amp; Gray.</title>
        <authorList>
            <person name="Szrajer S."/>
            <person name="Gray D."/>
            <person name="Ylla G."/>
        </authorList>
    </citation>
    <scope>NUCLEOTIDE SEQUENCE [LARGE SCALE GENOMIC DNA]</scope>
    <source>
        <strain evidence="3">DAG 2021-001</strain>
        <tissue evidence="3">Whole body minus gut</tissue>
    </source>
</reference>
<dbReference type="InterPro" id="IPR016187">
    <property type="entry name" value="CTDL_fold"/>
</dbReference>
<dbReference type="InterPro" id="IPR050801">
    <property type="entry name" value="Ca-Dep_Lectins_ImmuneDev"/>
</dbReference>
<gene>
    <name evidence="3" type="ORF">R5R35_004617</name>
</gene>
<dbReference type="AlphaFoldDB" id="A0AAN9W184"/>
<keyword evidence="4" id="KW-1185">Reference proteome</keyword>
<dbReference type="InterPro" id="IPR001304">
    <property type="entry name" value="C-type_lectin-like"/>
</dbReference>
<evidence type="ECO:0000256" key="1">
    <source>
        <dbReference type="SAM" id="SignalP"/>
    </source>
</evidence>
<keyword evidence="1" id="KW-0732">Signal</keyword>
<sequence length="235" mass="25147">MAGQRVLLLLLLATSLSTSLAAQPRCAAGKELTLSLSFATNATGHRAVSANIEQPLGSPMWLLDVEVRTSGCGPDDVPRRSLSFTLNGPPEEGLAAPSPAPPGYLTLPGLGHYRAPPDAKDWAAARDFCRKEGGGLLTPTSQHEVELLVTHFSANANGQTLQGEHFWHSANDIGQEGKFVTADGVPLEDTGLADFAPGNPWNSRKYNCLVINRKDKLLYDTKCSENVSFICKVPL</sequence>
<accession>A0AAN9W184</accession>
<dbReference type="PANTHER" id="PTHR22801">
    <property type="entry name" value="LITHOSTATHINE"/>
    <property type="match status" value="1"/>
</dbReference>
<feature type="domain" description="C-type lectin" evidence="2">
    <location>
        <begin position="113"/>
        <end position="232"/>
    </location>
</feature>
<evidence type="ECO:0000313" key="4">
    <source>
        <dbReference type="Proteomes" id="UP001378592"/>
    </source>
</evidence>